<comment type="caution">
    <text evidence="1">The sequence shown here is derived from an EMBL/GenBank/DDBJ whole genome shotgun (WGS) entry which is preliminary data.</text>
</comment>
<accession>A0ABQ0U934</accession>
<gene>
    <name evidence="1" type="ORF">PAT01_02310</name>
</gene>
<organism evidence="1 2">
    <name type="scientific">Pseudoalteromonas atlantica</name>
    <name type="common">Alteromonas atlantica</name>
    <dbReference type="NCBI Taxonomy" id="288"/>
    <lineage>
        <taxon>Bacteria</taxon>
        <taxon>Pseudomonadati</taxon>
        <taxon>Pseudomonadota</taxon>
        <taxon>Gammaproteobacteria</taxon>
        <taxon>Alteromonadales</taxon>
        <taxon>Pseudoalteromonadaceae</taxon>
        <taxon>Pseudoalteromonas</taxon>
    </lineage>
</organism>
<name>A0ABQ0U934_PSEAF</name>
<sequence length="71" mass="8225">MREDKRGHIDNITLPLLVSLNISPENWFKLATQFTRVFHGALGRPASQARYCENLKRKRRSNISNCEKLLA</sequence>
<proteinExistence type="predicted"/>
<evidence type="ECO:0008006" key="3">
    <source>
        <dbReference type="Google" id="ProtNLM"/>
    </source>
</evidence>
<dbReference type="Proteomes" id="UP000321189">
    <property type="component" value="Unassembled WGS sequence"/>
</dbReference>
<protein>
    <recommendedName>
        <fullName evidence="3">Transposase</fullName>
    </recommendedName>
</protein>
<reference evidence="1 2" key="1">
    <citation type="submission" date="2019-07" db="EMBL/GenBank/DDBJ databases">
        <title>Whole genome shotgun sequence of Pseudoalteromonas atlantica NBRC 103033.</title>
        <authorList>
            <person name="Hosoyama A."/>
            <person name="Uohara A."/>
            <person name="Ohji S."/>
            <person name="Ichikawa N."/>
        </authorList>
    </citation>
    <scope>NUCLEOTIDE SEQUENCE [LARGE SCALE GENOMIC DNA]</scope>
    <source>
        <strain evidence="1 2">NBRC 103033</strain>
    </source>
</reference>
<dbReference type="EMBL" id="BJUT01000001">
    <property type="protein sequence ID" value="GEK74927.1"/>
    <property type="molecule type" value="Genomic_DNA"/>
</dbReference>
<keyword evidence="2" id="KW-1185">Reference proteome</keyword>
<evidence type="ECO:0000313" key="2">
    <source>
        <dbReference type="Proteomes" id="UP000321189"/>
    </source>
</evidence>
<evidence type="ECO:0000313" key="1">
    <source>
        <dbReference type="EMBL" id="GEK74927.1"/>
    </source>
</evidence>